<feature type="domain" description="Beta-lactamase-related" evidence="2">
    <location>
        <begin position="99"/>
        <end position="373"/>
    </location>
</feature>
<evidence type="ECO:0000313" key="3">
    <source>
        <dbReference type="EMBL" id="RHY22085.1"/>
    </source>
</evidence>
<keyword evidence="4" id="KW-1185">Reference proteome</keyword>
<gene>
    <name evidence="3" type="ORF">DYB32_009623</name>
</gene>
<dbReference type="PANTHER" id="PTHR46825">
    <property type="entry name" value="D-ALANYL-D-ALANINE-CARBOXYPEPTIDASE/ENDOPEPTIDASE AMPH"/>
    <property type="match status" value="1"/>
</dbReference>
<dbReference type="InterPro" id="IPR012338">
    <property type="entry name" value="Beta-lactam/transpept-like"/>
</dbReference>
<accession>A0A418AHX2</accession>
<dbReference type="AlphaFoldDB" id="A0A418AHX2"/>
<proteinExistence type="predicted"/>
<organism evidence="3 4">
    <name type="scientific">Aphanomyces invadans</name>
    <dbReference type="NCBI Taxonomy" id="157072"/>
    <lineage>
        <taxon>Eukaryota</taxon>
        <taxon>Sar</taxon>
        <taxon>Stramenopiles</taxon>
        <taxon>Oomycota</taxon>
        <taxon>Saprolegniomycetes</taxon>
        <taxon>Saprolegniales</taxon>
        <taxon>Verrucalvaceae</taxon>
        <taxon>Aphanomyces</taxon>
    </lineage>
</organism>
<dbReference type="SUPFAM" id="SSF56601">
    <property type="entry name" value="beta-lactamase/transpeptidase-like"/>
    <property type="match status" value="1"/>
</dbReference>
<dbReference type="VEuPathDB" id="FungiDB:H310_11711"/>
<dbReference type="InterPro" id="IPR001466">
    <property type="entry name" value="Beta-lactam-related"/>
</dbReference>
<sequence length="530" mass="56252">MASRLALVLAIGCVLRPIVANRPSPSIAVTTAQPLVGDAWPADLTAEAASSPATSLADKTELALAFVRKQLKAYAVPGLAVSVVYKNKTVLSQGVGTNEVDEKKLTWQDPVKAHLPSFRLADKYAEEHTTLGDLAGMNSVLGFHEGDLAAFFDVHGSEKGLVAALGELQTARSFRAGHAYSNLNYAILGQVIEAVTAKSWPDYLRATFWGPLGMNDTVGRPADSSALLSSGHFVCGDKVLGPFDLHNASMVALRPRNDYFAAGSILSSVSDLSKFTRFLLNKGKGIFSSDAAVSELITGHTIASPSTQDGLAHVGLTYSRDGNALTAGYGFDVVGDVAFGHHYFDKAGDTLAHQTRNGFVPDHDLGVIVVANAIPVGGKASAQVYLDLIRSYIVGVFLDVPIAMLNKRHNAIVTALDASPPAPCDPHYFEGKSWETPGLDISNRTKILLNGTYHAAVSPGFYGTAKIFPQGNDLILQYGAYARKLIATPDPNTLIWAMDLRATTIPAAIVGLDSGHPTVVLAQMLPLVHD</sequence>
<name>A0A418AHX2_9STRA</name>
<feature type="signal peptide" evidence="1">
    <location>
        <begin position="1"/>
        <end position="20"/>
    </location>
</feature>
<evidence type="ECO:0000256" key="1">
    <source>
        <dbReference type="SAM" id="SignalP"/>
    </source>
</evidence>
<evidence type="ECO:0000259" key="2">
    <source>
        <dbReference type="Pfam" id="PF00144"/>
    </source>
</evidence>
<keyword evidence="1" id="KW-0732">Signal</keyword>
<dbReference type="InterPro" id="IPR050491">
    <property type="entry name" value="AmpC-like"/>
</dbReference>
<dbReference type="EMBL" id="QUSY01002190">
    <property type="protein sequence ID" value="RHY22085.1"/>
    <property type="molecule type" value="Genomic_DNA"/>
</dbReference>
<dbReference type="PANTHER" id="PTHR46825:SF9">
    <property type="entry name" value="BETA-LACTAMASE-RELATED DOMAIN-CONTAINING PROTEIN"/>
    <property type="match status" value="1"/>
</dbReference>
<comment type="caution">
    <text evidence="3">The sequence shown here is derived from an EMBL/GenBank/DDBJ whole genome shotgun (WGS) entry which is preliminary data.</text>
</comment>
<dbReference type="Pfam" id="PF00144">
    <property type="entry name" value="Beta-lactamase"/>
    <property type="match status" value="1"/>
</dbReference>
<feature type="chain" id="PRO_5019235416" description="Beta-lactamase-related domain-containing protein" evidence="1">
    <location>
        <begin position="21"/>
        <end position="530"/>
    </location>
</feature>
<evidence type="ECO:0000313" key="4">
    <source>
        <dbReference type="Proteomes" id="UP000285060"/>
    </source>
</evidence>
<dbReference type="Gene3D" id="3.40.710.10">
    <property type="entry name" value="DD-peptidase/beta-lactamase superfamily"/>
    <property type="match status" value="1"/>
</dbReference>
<reference evidence="3 4" key="1">
    <citation type="submission" date="2018-08" db="EMBL/GenBank/DDBJ databases">
        <title>Aphanomyces genome sequencing and annotation.</title>
        <authorList>
            <person name="Minardi D."/>
            <person name="Oidtmann B."/>
            <person name="Van Der Giezen M."/>
            <person name="Studholme D.J."/>
        </authorList>
    </citation>
    <scope>NUCLEOTIDE SEQUENCE [LARGE SCALE GENOMIC DNA]</scope>
    <source>
        <strain evidence="3 4">NJM0002</strain>
    </source>
</reference>
<dbReference type="Proteomes" id="UP000285060">
    <property type="component" value="Unassembled WGS sequence"/>
</dbReference>
<protein>
    <recommendedName>
        <fullName evidence="2">Beta-lactamase-related domain-containing protein</fullName>
    </recommendedName>
</protein>